<keyword evidence="4" id="KW-0594">Phospholipid biosynthesis</keyword>
<evidence type="ECO:0000256" key="2">
    <source>
        <dbReference type="ARBA" id="ARBA00022679"/>
    </source>
</evidence>
<dbReference type="Pfam" id="PF12710">
    <property type="entry name" value="HAD"/>
    <property type="match status" value="1"/>
</dbReference>
<evidence type="ECO:0000313" key="7">
    <source>
        <dbReference type="Proteomes" id="UP000616839"/>
    </source>
</evidence>
<dbReference type="GO" id="GO:0006654">
    <property type="term" value="P:phosphatidic acid biosynthetic process"/>
    <property type="evidence" value="ECO:0007669"/>
    <property type="project" value="TreeGrafter"/>
</dbReference>
<dbReference type="Pfam" id="PF01553">
    <property type="entry name" value="Acyltransferase"/>
    <property type="match status" value="1"/>
</dbReference>
<dbReference type="NCBIfam" id="TIGR00530">
    <property type="entry name" value="AGP_acyltrn"/>
    <property type="match status" value="1"/>
</dbReference>
<organism evidence="6 7">
    <name type="scientific">Nocardioides donggukensis</name>
    <dbReference type="NCBI Taxonomy" id="2774019"/>
    <lineage>
        <taxon>Bacteria</taxon>
        <taxon>Bacillati</taxon>
        <taxon>Actinomycetota</taxon>
        <taxon>Actinomycetes</taxon>
        <taxon>Propionibacteriales</taxon>
        <taxon>Nocardioidaceae</taxon>
        <taxon>Nocardioides</taxon>
    </lineage>
</organism>
<dbReference type="PANTHER" id="PTHR10434">
    <property type="entry name" value="1-ACYL-SN-GLYCEROL-3-PHOSPHATE ACYLTRANSFERASE"/>
    <property type="match status" value="1"/>
</dbReference>
<gene>
    <name evidence="6" type="ORF">IE331_06745</name>
</gene>
<dbReference type="InterPro" id="IPR006385">
    <property type="entry name" value="HAD_hydro_SerB1"/>
</dbReference>
<dbReference type="InterPro" id="IPR002123">
    <property type="entry name" value="Plipid/glycerol_acylTrfase"/>
</dbReference>
<dbReference type="EC" id="2.3.1.51" evidence="4"/>
<dbReference type="GO" id="GO:0016787">
    <property type="term" value="F:hydrolase activity"/>
    <property type="evidence" value="ECO:0007669"/>
    <property type="project" value="UniProtKB-KW"/>
</dbReference>
<evidence type="ECO:0000256" key="4">
    <source>
        <dbReference type="RuleBase" id="RU361267"/>
    </source>
</evidence>
<evidence type="ECO:0000259" key="5">
    <source>
        <dbReference type="SMART" id="SM00563"/>
    </source>
</evidence>
<dbReference type="PANTHER" id="PTHR10434:SF66">
    <property type="entry name" value="PHOSPHOLIPID_GLYCEROL ACYLTRANSFERASE DOMAIN-CONTAINING PROTEIN"/>
    <property type="match status" value="1"/>
</dbReference>
<dbReference type="CDD" id="cd07989">
    <property type="entry name" value="LPLAT_AGPAT-like"/>
    <property type="match status" value="1"/>
</dbReference>
<feature type="domain" description="Phospholipid/glycerol acyltransferase" evidence="5">
    <location>
        <begin position="308"/>
        <end position="422"/>
    </location>
</feature>
<dbReference type="Gene3D" id="1.20.1440.100">
    <property type="entry name" value="SG protein - dephosphorylation function"/>
    <property type="match status" value="1"/>
</dbReference>
<dbReference type="InterPro" id="IPR036412">
    <property type="entry name" value="HAD-like_sf"/>
</dbReference>
<dbReference type="SUPFAM" id="SSF56784">
    <property type="entry name" value="HAD-like"/>
    <property type="match status" value="1"/>
</dbReference>
<comment type="catalytic activity">
    <reaction evidence="4">
        <text>a 1-acyl-sn-glycero-3-phosphate + an acyl-CoA = a 1,2-diacyl-sn-glycero-3-phosphate + CoA</text>
        <dbReference type="Rhea" id="RHEA:19709"/>
        <dbReference type="ChEBI" id="CHEBI:57287"/>
        <dbReference type="ChEBI" id="CHEBI:57970"/>
        <dbReference type="ChEBI" id="CHEBI:58342"/>
        <dbReference type="ChEBI" id="CHEBI:58608"/>
        <dbReference type="EC" id="2.3.1.51"/>
    </reaction>
</comment>
<dbReference type="Proteomes" id="UP000616839">
    <property type="component" value="Unassembled WGS sequence"/>
</dbReference>
<comment type="domain">
    <text evidence="4">The HXXXXD motif is essential for acyltransferase activity and may constitute the binding site for the phosphate moiety of the glycerol-3-phosphate.</text>
</comment>
<keyword evidence="4" id="KW-0444">Lipid biosynthesis</keyword>
<reference evidence="6" key="1">
    <citation type="submission" date="2020-09" db="EMBL/GenBank/DDBJ databases">
        <title>Nocardioides sp. strain MJB4 16S ribosomal RNA gene Genome sequencing and assembly.</title>
        <authorList>
            <person name="Kim I."/>
        </authorList>
    </citation>
    <scope>NUCLEOTIDE SEQUENCE</scope>
    <source>
        <strain evidence="6">MJB4</strain>
    </source>
</reference>
<dbReference type="RefSeq" id="WP_192141923.1">
    <property type="nucleotide sequence ID" value="NZ_JACYXZ010000002.1"/>
</dbReference>
<dbReference type="InterPro" id="IPR004552">
    <property type="entry name" value="AGP_acyltrans"/>
</dbReference>
<dbReference type="EMBL" id="JACYXZ010000002">
    <property type="protein sequence ID" value="MBD8869316.1"/>
    <property type="molecule type" value="Genomic_DNA"/>
</dbReference>
<comment type="similarity">
    <text evidence="1 4">Belongs to the 1-acyl-sn-glycerol-3-phosphate acyltransferase family.</text>
</comment>
<keyword evidence="4" id="KW-0443">Lipid metabolism</keyword>
<name>A0A927K3V0_9ACTN</name>
<evidence type="ECO:0000313" key="6">
    <source>
        <dbReference type="EMBL" id="MBD8869316.1"/>
    </source>
</evidence>
<dbReference type="Gene3D" id="3.40.50.1000">
    <property type="entry name" value="HAD superfamily/HAD-like"/>
    <property type="match status" value="1"/>
</dbReference>
<dbReference type="GO" id="GO:0003841">
    <property type="term" value="F:1-acylglycerol-3-phosphate O-acyltransferase activity"/>
    <property type="evidence" value="ECO:0007669"/>
    <property type="project" value="UniProtKB-UniRule"/>
</dbReference>
<dbReference type="AlphaFoldDB" id="A0A927K3V0"/>
<keyword evidence="4" id="KW-1208">Phospholipid metabolism</keyword>
<evidence type="ECO:0000256" key="3">
    <source>
        <dbReference type="ARBA" id="ARBA00023315"/>
    </source>
</evidence>
<keyword evidence="3 4" id="KW-0012">Acyltransferase</keyword>
<evidence type="ECO:0000256" key="1">
    <source>
        <dbReference type="ARBA" id="ARBA00008655"/>
    </source>
</evidence>
<dbReference type="GO" id="GO:0016020">
    <property type="term" value="C:membrane"/>
    <property type="evidence" value="ECO:0007669"/>
    <property type="project" value="InterPro"/>
</dbReference>
<dbReference type="CDD" id="cd02612">
    <property type="entry name" value="HAD_PGPPase"/>
    <property type="match status" value="1"/>
</dbReference>
<dbReference type="InterPro" id="IPR023214">
    <property type="entry name" value="HAD_sf"/>
</dbReference>
<keyword evidence="2 4" id="KW-0808">Transferase</keyword>
<dbReference type="SMART" id="SM00563">
    <property type="entry name" value="PlsC"/>
    <property type="match status" value="1"/>
</dbReference>
<dbReference type="NCBIfam" id="TIGR01488">
    <property type="entry name" value="HAD-SF-IB"/>
    <property type="match status" value="1"/>
</dbReference>
<keyword evidence="7" id="KW-1185">Reference proteome</keyword>
<comment type="caution">
    <text evidence="6">The sequence shown here is derived from an EMBL/GenBank/DDBJ whole genome shotgun (WGS) entry which is preliminary data.</text>
</comment>
<accession>A0A927K3V0</accession>
<protein>
    <recommendedName>
        <fullName evidence="4">1-acyl-sn-glycerol-3-phosphate acyltransferase</fullName>
        <ecNumber evidence="4">2.3.1.51</ecNumber>
    </recommendedName>
</protein>
<sequence length="479" mass="51226">MDDIDDLLAAVASGPQGPEVGAFFDFDGTLIHGYSAALYFRERLASRAVSPRELVGTLVEVFNMQQRGHDVTRLVGVGLGALTGTPLTDLEEMGQQLFRTRISGQLYPDARRLVRAHLRAGHTVALASSATRFQAQAAAEDLGIEHLLVTEVETLDGIVTGRVDGPILWGPGKASAVLAFAEERGLDLTESYAYGNGGEDVLYLETVGRPRPLNADSTLTRAAEERGWTVHRLHRQPRLTPANVVRSAASFAGLATGVAAGLGMGLVNRDRRTALTVAAAISSELALAGAGVSLEVEGQENLWRSRPAVFVFNHQSQLDVVVLAALLRRDFTAVAKKELAKDPTFAAMGWLADVAYVDRTDKVAAREALAPALESLAAGTSLVIAPEGTRSPTPRLLPFKKGAFHLAMQAGVPMVPVVIRNAGEIMPAHSMILSPGTVRVRVLAPVPTDDWTAGNLDEQVARVERLFADTLDDWDTSPE</sequence>
<dbReference type="NCBIfam" id="TIGR01490">
    <property type="entry name" value="HAD-SF-IB-hyp1"/>
    <property type="match status" value="1"/>
</dbReference>
<dbReference type="SUPFAM" id="SSF69593">
    <property type="entry name" value="Glycerol-3-phosphate (1)-acyltransferase"/>
    <property type="match status" value="1"/>
</dbReference>
<keyword evidence="6" id="KW-0378">Hydrolase</keyword>
<proteinExistence type="inferred from homology"/>